<organism evidence="2 3">
    <name type="scientific">Streptomyces lonarensis</name>
    <dbReference type="NCBI Taxonomy" id="700599"/>
    <lineage>
        <taxon>Bacteria</taxon>
        <taxon>Bacillati</taxon>
        <taxon>Actinomycetota</taxon>
        <taxon>Actinomycetes</taxon>
        <taxon>Kitasatosporales</taxon>
        <taxon>Streptomycetaceae</taxon>
        <taxon>Streptomyces</taxon>
    </lineage>
</organism>
<comment type="caution">
    <text evidence="2">The sequence shown here is derived from an EMBL/GenBank/DDBJ whole genome shotgun (WGS) entry which is preliminary data.</text>
</comment>
<proteinExistence type="predicted"/>
<evidence type="ECO:0000256" key="1">
    <source>
        <dbReference type="SAM" id="MobiDB-lite"/>
    </source>
</evidence>
<evidence type="ECO:0000313" key="3">
    <source>
        <dbReference type="Proteomes" id="UP000578686"/>
    </source>
</evidence>
<accession>A0A7X6CXE8</accession>
<feature type="region of interest" description="Disordered" evidence="1">
    <location>
        <begin position="175"/>
        <end position="206"/>
    </location>
</feature>
<protein>
    <submittedName>
        <fullName evidence="2">Uncharacterized protein</fullName>
    </submittedName>
</protein>
<keyword evidence="3" id="KW-1185">Reference proteome</keyword>
<dbReference type="AlphaFoldDB" id="A0A7X6CXE8"/>
<sequence>MPALVALRPPAAWAGGYDGSPVAPAVASGVAPAVATAATRHPAWAAPAGAVAVHAAVGWAVAARSDHVPGWEAATAVVAPAVPAAVAAAWWSGRRDGERERVARREHEERITGWTGEAVRDAWAERSRVTAGLEKTVSARTTGMVREAEAGRLAETAERAREALGAMRVLLDRQGGTTAYAERRPQPTPRALNLRVRQSRAAGRSA</sequence>
<reference evidence="2 3" key="1">
    <citation type="submission" date="2020-03" db="EMBL/GenBank/DDBJ databases">
        <title>Draft genome of Streptomyces sp. ventii, isolated from the Axial Seamount in the Pacific Ocean, and resequencing of the two type strains Streptomyces lonarensis strain NCL 716 and Streptomyces bohaiensis strain 11A07.</title>
        <authorList>
            <person name="Loughran R.M."/>
            <person name="Pfannmuller K.M."/>
            <person name="Wasson B.J."/>
            <person name="Deadmond M.C."/>
            <person name="Paddock B.E."/>
            <person name="Koyack M.J."/>
            <person name="Gallegos D.A."/>
            <person name="Mitchell E.A."/>
            <person name="Ushijima B."/>
            <person name="Saw J.H."/>
            <person name="Mcphail K.L."/>
            <person name="Videau P."/>
        </authorList>
    </citation>
    <scope>NUCLEOTIDE SEQUENCE [LARGE SCALE GENOMIC DNA]</scope>
    <source>
        <strain evidence="2 3">NCL716</strain>
    </source>
</reference>
<evidence type="ECO:0000313" key="2">
    <source>
        <dbReference type="EMBL" id="NJQ04317.1"/>
    </source>
</evidence>
<dbReference type="EMBL" id="JAAVJD010000005">
    <property type="protein sequence ID" value="NJQ04317.1"/>
    <property type="molecule type" value="Genomic_DNA"/>
</dbReference>
<dbReference type="RefSeq" id="WP_167967620.1">
    <property type="nucleotide sequence ID" value="NZ_BHZG01000092.1"/>
</dbReference>
<gene>
    <name evidence="2" type="ORF">HCN56_01675</name>
</gene>
<name>A0A7X6CXE8_9ACTN</name>
<dbReference type="Proteomes" id="UP000578686">
    <property type="component" value="Unassembled WGS sequence"/>
</dbReference>